<evidence type="ECO:0000256" key="1">
    <source>
        <dbReference type="ARBA" id="ARBA00004167"/>
    </source>
</evidence>
<reference evidence="7 8" key="1">
    <citation type="submission" date="2024-01" db="EMBL/GenBank/DDBJ databases">
        <title>Genome assemblies of Stephania.</title>
        <authorList>
            <person name="Yang L."/>
        </authorList>
    </citation>
    <scope>NUCLEOTIDE SEQUENCE [LARGE SCALE GENOMIC DNA]</scope>
    <source>
        <strain evidence="7">QJT</strain>
        <tissue evidence="7">Leaf</tissue>
    </source>
</reference>
<dbReference type="PANTHER" id="PTHR31509">
    <property type="entry name" value="BPS1-LIKE PROTEIN"/>
    <property type="match status" value="1"/>
</dbReference>
<dbReference type="Proteomes" id="UP001417504">
    <property type="component" value="Unassembled WGS sequence"/>
</dbReference>
<keyword evidence="2" id="KW-0812">Transmembrane</keyword>
<dbReference type="EMBL" id="JBBNAE010000008">
    <property type="protein sequence ID" value="KAK9103709.1"/>
    <property type="molecule type" value="Genomic_DNA"/>
</dbReference>
<evidence type="ECO:0000256" key="4">
    <source>
        <dbReference type="ARBA" id="ARBA00023136"/>
    </source>
</evidence>
<accession>A0AAP0I132</accession>
<evidence type="ECO:0000256" key="2">
    <source>
        <dbReference type="ARBA" id="ARBA00022692"/>
    </source>
</evidence>
<protein>
    <submittedName>
        <fullName evidence="7">Uncharacterized protein</fullName>
    </submittedName>
</protein>
<dbReference type="GO" id="GO:0016020">
    <property type="term" value="C:membrane"/>
    <property type="evidence" value="ECO:0007669"/>
    <property type="project" value="UniProtKB-SubCell"/>
</dbReference>
<organism evidence="7 8">
    <name type="scientific">Stephania japonica</name>
    <dbReference type="NCBI Taxonomy" id="461633"/>
    <lineage>
        <taxon>Eukaryota</taxon>
        <taxon>Viridiplantae</taxon>
        <taxon>Streptophyta</taxon>
        <taxon>Embryophyta</taxon>
        <taxon>Tracheophyta</taxon>
        <taxon>Spermatophyta</taxon>
        <taxon>Magnoliopsida</taxon>
        <taxon>Ranunculales</taxon>
        <taxon>Menispermaceae</taxon>
        <taxon>Menispermoideae</taxon>
        <taxon>Cissampelideae</taxon>
        <taxon>Stephania</taxon>
    </lineage>
</organism>
<sequence>MRVGSLVSGPMLDMGRVGDRPKPPPYPRPLYFNNATTLIINMSRPHEGQRQQFPFGNPLRALFHKESYLPPRLRALLNSFEESLAERFKKLQLKDKSDYLSLSWMRLAMELLCETHTDVKRLIADLEFPVSDWDEKWMDVYLDNSVRLLDMCIAFNSELSRLSQGQLLLQCVLHLLDVSSSLPSAEKLTKSQTCLDDWLKHMTSRNPKLENCSVILSALAASLHLPKIKNSTKGKVLMRAMHGVKVQTLFVCSIFAAAFSGSASKLVDLHPSDKHLWADSFNSLRADVNEEIRKTCAYRKSTKILKELEAVDSCVKVLCSLVGNDFNNTDVEILKASATDLAKNTDNLSQGLDLLSKQVEGFFQIVLCSRDALLHNLRAYNSSSDCRKEKSMEQVSR</sequence>
<gene>
    <name evidence="7" type="ORF">Sjap_020963</name>
</gene>
<dbReference type="AlphaFoldDB" id="A0AAP0I132"/>
<keyword evidence="3" id="KW-1133">Transmembrane helix</keyword>
<evidence type="ECO:0000256" key="5">
    <source>
        <dbReference type="ARBA" id="ARBA00035114"/>
    </source>
</evidence>
<name>A0AAP0I132_9MAGN</name>
<evidence type="ECO:0000313" key="7">
    <source>
        <dbReference type="EMBL" id="KAK9103709.1"/>
    </source>
</evidence>
<comment type="subcellular location">
    <subcellularLocation>
        <location evidence="1">Membrane</location>
        <topology evidence="1">Single-pass membrane protein</topology>
    </subcellularLocation>
</comment>
<comment type="caution">
    <text evidence="7">The sequence shown here is derived from an EMBL/GenBank/DDBJ whole genome shotgun (WGS) entry which is preliminary data.</text>
</comment>
<feature type="region of interest" description="Disordered" evidence="6">
    <location>
        <begin position="1"/>
        <end position="25"/>
    </location>
</feature>
<evidence type="ECO:0000256" key="3">
    <source>
        <dbReference type="ARBA" id="ARBA00022989"/>
    </source>
</evidence>
<dbReference type="InterPro" id="IPR008511">
    <property type="entry name" value="ROH1-like"/>
</dbReference>
<keyword evidence="4" id="KW-0472">Membrane</keyword>
<dbReference type="Pfam" id="PF05633">
    <property type="entry name" value="ROH1-like"/>
    <property type="match status" value="1"/>
</dbReference>
<keyword evidence="8" id="KW-1185">Reference proteome</keyword>
<evidence type="ECO:0000313" key="8">
    <source>
        <dbReference type="Proteomes" id="UP001417504"/>
    </source>
</evidence>
<proteinExistence type="inferred from homology"/>
<comment type="similarity">
    <text evidence="5">Belongs to the ROH1 family.</text>
</comment>
<evidence type="ECO:0000256" key="6">
    <source>
        <dbReference type="SAM" id="MobiDB-lite"/>
    </source>
</evidence>